<dbReference type="KEGG" id="bgv:CAL12_27325"/>
<dbReference type="InterPro" id="IPR049179">
    <property type="entry name" value="T2SSK_SAM-like_2nd"/>
</dbReference>
<dbReference type="InterPro" id="IPR038072">
    <property type="entry name" value="GspK_central_sf"/>
</dbReference>
<dbReference type="PANTHER" id="PTHR38831:SF1">
    <property type="entry name" value="TYPE II SECRETION SYSTEM PROTEIN K-RELATED"/>
    <property type="match status" value="1"/>
</dbReference>
<dbReference type="PIRSF" id="PIRSF002786">
    <property type="entry name" value="XcpX"/>
    <property type="match status" value="1"/>
</dbReference>
<evidence type="ECO:0000259" key="3">
    <source>
        <dbReference type="Pfam" id="PF03934"/>
    </source>
</evidence>
<keyword evidence="1" id="KW-1003">Cell membrane</keyword>
<proteinExistence type="inferred from homology"/>
<evidence type="ECO:0000256" key="1">
    <source>
        <dbReference type="PIRNR" id="PIRNR002786"/>
    </source>
</evidence>
<organism evidence="4 5">
    <name type="scientific">Bordetella genomosp. 8</name>
    <dbReference type="NCBI Taxonomy" id="1416806"/>
    <lineage>
        <taxon>Bacteria</taxon>
        <taxon>Pseudomonadati</taxon>
        <taxon>Pseudomonadota</taxon>
        <taxon>Betaproteobacteria</taxon>
        <taxon>Burkholderiales</taxon>
        <taxon>Alcaligenaceae</taxon>
        <taxon>Bordetella</taxon>
    </lineage>
</organism>
<evidence type="ECO:0000313" key="5">
    <source>
        <dbReference type="Proteomes" id="UP000194151"/>
    </source>
</evidence>
<dbReference type="Gene3D" id="3.30.1300.30">
    <property type="entry name" value="GSPII I/J protein-like"/>
    <property type="match status" value="1"/>
</dbReference>
<feature type="region of interest" description="Disordered" evidence="2">
    <location>
        <begin position="1"/>
        <end position="24"/>
    </location>
</feature>
<feature type="compositionally biased region" description="Gly residues" evidence="2">
    <location>
        <begin position="191"/>
        <end position="213"/>
    </location>
</feature>
<comment type="similarity">
    <text evidence="1">Belongs to the GSP K family.</text>
</comment>
<sequence length="364" mass="38743">MKSRSHRPRSRRPTSRKPTSRGGQQGMAVIAALLVVAAAAIIATTMLDGQTTYTRILQSEKARVQAHWLLMGGMDWARLILQADGRRSPATRPDQLWATPIVDLRVDADDQPGDQAANQADAALFSGRVDDEQAKYNLWNLARAGRVDPRQLAVLERLLQALDLPPAAAPLIARRIALSQALPEGADGADGADGGGGGSDGNRGTGGINGNGGTRRASTAGVAGSQKSPGLQSLDDLLGVARLDRQALDRLRCCVTILPARTAVNVNTAPAEVLHALIGPLSLGHAMALVADRERGRYFNDEADFVNRLADPDIKLDDDSVDIGSQWFGVTGAVRLGSATVAMRALLRRDESLSTHVVWIREAN</sequence>
<dbReference type="Pfam" id="PF03934">
    <property type="entry name" value="T2SSK"/>
    <property type="match status" value="1"/>
</dbReference>
<reference evidence="4 5" key="1">
    <citation type="submission" date="2017-05" db="EMBL/GenBank/DDBJ databases">
        <title>Complete and WGS of Bordetella genogroups.</title>
        <authorList>
            <person name="Spilker T."/>
            <person name="LiPuma J."/>
        </authorList>
    </citation>
    <scope>NUCLEOTIDE SEQUENCE [LARGE SCALE GENOMIC DNA]</scope>
    <source>
        <strain evidence="4 5">AU19157</strain>
    </source>
</reference>
<dbReference type="GO" id="GO:0005886">
    <property type="term" value="C:plasma membrane"/>
    <property type="evidence" value="ECO:0007669"/>
    <property type="project" value="UniProtKB-SubCell"/>
</dbReference>
<keyword evidence="5" id="KW-1185">Reference proteome</keyword>
<dbReference type="GO" id="GO:0009306">
    <property type="term" value="P:protein secretion"/>
    <property type="evidence" value="ECO:0007669"/>
    <property type="project" value="InterPro"/>
</dbReference>
<keyword evidence="1" id="KW-0472">Membrane</keyword>
<feature type="domain" description="T2SS protein K second SAM-like" evidence="3">
    <location>
        <begin position="264"/>
        <end position="315"/>
    </location>
</feature>
<accession>A0A1W6YSW1</accession>
<feature type="compositionally biased region" description="Basic residues" evidence="2">
    <location>
        <begin position="1"/>
        <end position="19"/>
    </location>
</feature>
<dbReference type="SUPFAM" id="SSF54523">
    <property type="entry name" value="Pili subunits"/>
    <property type="match status" value="1"/>
</dbReference>
<feature type="region of interest" description="Disordered" evidence="2">
    <location>
        <begin position="184"/>
        <end position="229"/>
    </location>
</feature>
<dbReference type="EMBL" id="CP021108">
    <property type="protein sequence ID" value="ARP84157.1"/>
    <property type="molecule type" value="Genomic_DNA"/>
</dbReference>
<gene>
    <name evidence="4" type="ORF">CAL12_27325</name>
</gene>
<name>A0A1W6YSW1_9BORD</name>
<dbReference type="SUPFAM" id="SSF158544">
    <property type="entry name" value="GspK insert domain-like"/>
    <property type="match status" value="1"/>
</dbReference>
<evidence type="ECO:0000256" key="2">
    <source>
        <dbReference type="SAM" id="MobiDB-lite"/>
    </source>
</evidence>
<keyword evidence="1" id="KW-0997">Cell inner membrane</keyword>
<dbReference type="NCBIfam" id="NF037980">
    <property type="entry name" value="T2SS_GspK"/>
    <property type="match status" value="1"/>
</dbReference>
<dbReference type="PANTHER" id="PTHR38831">
    <property type="entry name" value="TYPE II SECRETION SYSTEM PROTEIN K"/>
    <property type="match status" value="1"/>
</dbReference>
<protein>
    <recommendedName>
        <fullName evidence="1">Type II secretion system protein K</fullName>
    </recommendedName>
</protein>
<comment type="subcellular location">
    <subcellularLocation>
        <location evidence="1">Cell inner membrane</location>
    </subcellularLocation>
</comment>
<dbReference type="AlphaFoldDB" id="A0A1W6YSW1"/>
<keyword evidence="1" id="KW-0813">Transport</keyword>
<evidence type="ECO:0000313" key="4">
    <source>
        <dbReference type="EMBL" id="ARP84157.1"/>
    </source>
</evidence>
<dbReference type="STRING" id="1416806.CAL12_27325"/>
<dbReference type="InterPro" id="IPR005628">
    <property type="entry name" value="GspK"/>
</dbReference>
<dbReference type="InterPro" id="IPR045584">
    <property type="entry name" value="Pilin-like"/>
</dbReference>
<dbReference type="Proteomes" id="UP000194151">
    <property type="component" value="Chromosome"/>
</dbReference>